<keyword evidence="2" id="KW-0325">Glycoprotein</keyword>
<accession>A0AA38SIT5</accession>
<dbReference type="EMBL" id="JARYMX010000006">
    <property type="protein sequence ID" value="KAJ9543554.1"/>
    <property type="molecule type" value="Genomic_DNA"/>
</dbReference>
<feature type="chain" id="PRO_5041200746" description="Gamma-interferon-inducible lysosomal thiol reductase" evidence="3">
    <location>
        <begin position="22"/>
        <end position="256"/>
    </location>
</feature>
<dbReference type="Proteomes" id="UP001172457">
    <property type="component" value="Chromosome 6"/>
</dbReference>
<dbReference type="PANTHER" id="PTHR13234">
    <property type="entry name" value="GAMMA-INTERFERON INDUCIBLE LYSOSOMAL THIOL REDUCTASE GILT"/>
    <property type="match status" value="1"/>
</dbReference>
<comment type="caution">
    <text evidence="4">The sequence shown here is derived from an EMBL/GenBank/DDBJ whole genome shotgun (WGS) entry which is preliminary data.</text>
</comment>
<name>A0AA38SIT5_9ASTR</name>
<evidence type="ECO:0000313" key="4">
    <source>
        <dbReference type="EMBL" id="KAJ9543554.1"/>
    </source>
</evidence>
<dbReference type="Pfam" id="PF03227">
    <property type="entry name" value="GILT"/>
    <property type="match status" value="1"/>
</dbReference>
<proteinExistence type="inferred from homology"/>
<organism evidence="4 5">
    <name type="scientific">Centaurea solstitialis</name>
    <name type="common">yellow star-thistle</name>
    <dbReference type="NCBI Taxonomy" id="347529"/>
    <lineage>
        <taxon>Eukaryota</taxon>
        <taxon>Viridiplantae</taxon>
        <taxon>Streptophyta</taxon>
        <taxon>Embryophyta</taxon>
        <taxon>Tracheophyta</taxon>
        <taxon>Spermatophyta</taxon>
        <taxon>Magnoliopsida</taxon>
        <taxon>eudicotyledons</taxon>
        <taxon>Gunneridae</taxon>
        <taxon>Pentapetalae</taxon>
        <taxon>asterids</taxon>
        <taxon>campanulids</taxon>
        <taxon>Asterales</taxon>
        <taxon>Asteraceae</taxon>
        <taxon>Carduoideae</taxon>
        <taxon>Cardueae</taxon>
        <taxon>Centaureinae</taxon>
        <taxon>Centaurea</taxon>
    </lineage>
</organism>
<dbReference type="PANTHER" id="PTHR13234:SF77">
    <property type="entry name" value="GAMMA INTERFERON INDUCIBLE LYSOSOMAL THIOL REDUCTASE GILT"/>
    <property type="match status" value="1"/>
</dbReference>
<evidence type="ECO:0000256" key="1">
    <source>
        <dbReference type="ARBA" id="ARBA00005679"/>
    </source>
</evidence>
<feature type="signal peptide" evidence="3">
    <location>
        <begin position="1"/>
        <end position="21"/>
    </location>
</feature>
<evidence type="ECO:0000256" key="2">
    <source>
        <dbReference type="ARBA" id="ARBA00023180"/>
    </source>
</evidence>
<protein>
    <recommendedName>
        <fullName evidence="6">Gamma-interferon-inducible lysosomal thiol reductase</fullName>
    </recommendedName>
</protein>
<evidence type="ECO:0000313" key="5">
    <source>
        <dbReference type="Proteomes" id="UP001172457"/>
    </source>
</evidence>
<dbReference type="GO" id="GO:0016671">
    <property type="term" value="F:oxidoreductase activity, acting on a sulfur group of donors, disulfide as acceptor"/>
    <property type="evidence" value="ECO:0007669"/>
    <property type="project" value="InterPro"/>
</dbReference>
<keyword evidence="3" id="KW-0732">Signal</keyword>
<dbReference type="InterPro" id="IPR004911">
    <property type="entry name" value="Interferon-induced_GILT"/>
</dbReference>
<keyword evidence="5" id="KW-1185">Reference proteome</keyword>
<gene>
    <name evidence="4" type="ORF">OSB04_023261</name>
</gene>
<evidence type="ECO:0000256" key="3">
    <source>
        <dbReference type="SAM" id="SignalP"/>
    </source>
</evidence>
<reference evidence="4" key="1">
    <citation type="submission" date="2023-03" db="EMBL/GenBank/DDBJ databases">
        <title>Chromosome-scale reference genome and RAD-based genetic map of yellow starthistle (Centaurea solstitialis) reveal putative structural variation and QTLs associated with invader traits.</title>
        <authorList>
            <person name="Reatini B."/>
            <person name="Cang F.A."/>
            <person name="Jiang Q."/>
            <person name="Mckibben M.T.W."/>
            <person name="Barker M.S."/>
            <person name="Rieseberg L.H."/>
            <person name="Dlugosch K.M."/>
        </authorList>
    </citation>
    <scope>NUCLEOTIDE SEQUENCE</scope>
    <source>
        <strain evidence="4">CAN-66</strain>
        <tissue evidence="4">Leaf</tissue>
    </source>
</reference>
<evidence type="ECO:0008006" key="6">
    <source>
        <dbReference type="Google" id="ProtNLM"/>
    </source>
</evidence>
<sequence>MEARLFFIFIICLFSLNSSSSSSSDSIEIIPLKEEVEKVQVINRLLRIAMSVLREFHRIDAIADVKLFPYGNAKVHSNGNITCQHGENECLLNTVEACAINTWPDVHDHFPFIFCVERYLYYDKFDKWESCFEELSLDPKPVKDCYNSEYGNQLELQYAAETNALQPPKKYVPWVVVDGKPLYDDYVYIITNICRAYKGPTLPKACLRCLASSASNIGIGTPEDRAIPLHPVTYANNKPANAYPLMSKIRSFLMSD</sequence>
<comment type="similarity">
    <text evidence="1">Belongs to the GILT family.</text>
</comment>
<dbReference type="AlphaFoldDB" id="A0AA38SIT5"/>